<reference evidence="4" key="2">
    <citation type="submission" date="2025-08" db="UniProtKB">
        <authorList>
            <consortium name="Ensembl"/>
        </authorList>
    </citation>
    <scope>IDENTIFICATION</scope>
    <source>
        <strain evidence="4">Brown Norway</strain>
    </source>
</reference>
<dbReference type="GeneTree" id="ENSGT00390000008624"/>
<dbReference type="AlphaFoldDB" id="A0A8I6G749"/>
<dbReference type="SUPFAM" id="SSF54928">
    <property type="entry name" value="RNA-binding domain, RBD"/>
    <property type="match status" value="1"/>
</dbReference>
<dbReference type="Proteomes" id="UP000002494">
    <property type="component" value="Chromosome 13"/>
</dbReference>
<dbReference type="AGR" id="RGD:11376556"/>
<dbReference type="PROSITE" id="PS50102">
    <property type="entry name" value="RRM"/>
    <property type="match status" value="1"/>
</dbReference>
<dbReference type="PANTHER" id="PTHR48027">
    <property type="entry name" value="HETEROGENEOUS NUCLEAR RIBONUCLEOPROTEIN 87F-RELATED"/>
    <property type="match status" value="1"/>
</dbReference>
<evidence type="ECO:0000256" key="2">
    <source>
        <dbReference type="PROSITE-ProRule" id="PRU00176"/>
    </source>
</evidence>
<organism evidence="4 5">
    <name type="scientific">Rattus norvegicus</name>
    <name type="common">Rat</name>
    <dbReference type="NCBI Taxonomy" id="10116"/>
    <lineage>
        <taxon>Eukaryota</taxon>
        <taxon>Metazoa</taxon>
        <taxon>Chordata</taxon>
        <taxon>Craniata</taxon>
        <taxon>Vertebrata</taxon>
        <taxon>Euteleostomi</taxon>
        <taxon>Mammalia</taxon>
        <taxon>Eutheria</taxon>
        <taxon>Euarchontoglires</taxon>
        <taxon>Glires</taxon>
        <taxon>Rodentia</taxon>
        <taxon>Myomorpha</taxon>
        <taxon>Muroidea</taxon>
        <taxon>Muridae</taxon>
        <taxon>Murinae</taxon>
        <taxon>Rattus</taxon>
    </lineage>
</organism>
<dbReference type="RGD" id="11376556">
    <property type="gene designation" value="LOC108352643"/>
</dbReference>
<dbReference type="GO" id="GO:0003723">
    <property type="term" value="F:RNA binding"/>
    <property type="evidence" value="ECO:0007669"/>
    <property type="project" value="UniProtKB-UniRule"/>
</dbReference>
<dbReference type="InterPro" id="IPR052462">
    <property type="entry name" value="SLIRP/GR-RBP-like"/>
</dbReference>
<feature type="domain" description="RRM" evidence="3">
    <location>
        <begin position="10"/>
        <end position="87"/>
    </location>
</feature>
<keyword evidence="5" id="KW-1185">Reference proteome</keyword>
<reference evidence="4" key="1">
    <citation type="submission" date="2024-01" db="EMBL/GenBank/DDBJ databases">
        <title>GRCr8: a new rat reference genome assembly contstructed from accurate long reads and long range scaffolding.</title>
        <authorList>
            <person name="Doris P.A."/>
            <person name="Kalbfleisch T."/>
            <person name="Li K."/>
            <person name="Howe K."/>
            <person name="Wood J."/>
        </authorList>
    </citation>
    <scope>NUCLEOTIDE SEQUENCE [LARGE SCALE GENOMIC DNA]</scope>
    <source>
        <strain evidence="4">Brown Norway</strain>
    </source>
</reference>
<name>A0A8I6G749_RAT</name>
<dbReference type="OMA" id="RRNIDWP"/>
<accession>A0A8I6G749</accession>
<dbReference type="Gene3D" id="3.30.70.330">
    <property type="match status" value="1"/>
</dbReference>
<protein>
    <submittedName>
        <fullName evidence="4">SRA stem-loop-interacting RNA-binding protein, mitochondrial pseudogene</fullName>
    </submittedName>
</protein>
<dbReference type="Pfam" id="PF00076">
    <property type="entry name" value="RRM_1"/>
    <property type="match status" value="1"/>
</dbReference>
<dbReference type="FunCoup" id="A0A8I6G749">
    <property type="interactions" value="307"/>
</dbReference>
<sequence>MPLCSSTGRPIVFIRKIPWTATWSVLREHFVQFDPVRRCTVPFDKGTGFHRGMDWVQFSSEEEVQNALQQEHHILEGVNIRVQPQKPKFMNRAHTSDEKKDF</sequence>
<evidence type="ECO:0000259" key="3">
    <source>
        <dbReference type="PROSITE" id="PS50102"/>
    </source>
</evidence>
<dbReference type="InterPro" id="IPR035979">
    <property type="entry name" value="RBD_domain_sf"/>
</dbReference>
<proteinExistence type="predicted"/>
<dbReference type="InterPro" id="IPR012677">
    <property type="entry name" value="Nucleotide-bd_a/b_plait_sf"/>
</dbReference>
<evidence type="ECO:0000313" key="5">
    <source>
        <dbReference type="Proteomes" id="UP000002494"/>
    </source>
</evidence>
<keyword evidence="1 2" id="KW-0694">RNA-binding</keyword>
<evidence type="ECO:0000313" key="6">
    <source>
        <dbReference type="RGD" id="11376556"/>
    </source>
</evidence>
<gene>
    <name evidence="4 6" type="primary">LOC108352643</name>
</gene>
<dbReference type="OrthoDB" id="6159137at2759"/>
<evidence type="ECO:0000256" key="1">
    <source>
        <dbReference type="ARBA" id="ARBA00022884"/>
    </source>
</evidence>
<evidence type="ECO:0000313" key="4">
    <source>
        <dbReference type="Ensembl" id="ENSRNOP00000080791.1"/>
    </source>
</evidence>
<dbReference type="SMART" id="SM00360">
    <property type="entry name" value="RRM"/>
    <property type="match status" value="1"/>
</dbReference>
<dbReference type="InterPro" id="IPR000504">
    <property type="entry name" value="RRM_dom"/>
</dbReference>
<reference evidence="4" key="3">
    <citation type="submission" date="2025-09" db="UniProtKB">
        <authorList>
            <consortium name="Ensembl"/>
        </authorList>
    </citation>
    <scope>IDENTIFICATION</scope>
    <source>
        <strain evidence="4">Brown Norway</strain>
    </source>
</reference>
<dbReference type="Ensembl" id="ENSRNOT00000104239.2">
    <property type="protein sequence ID" value="ENSRNOP00000080791.1"/>
    <property type="gene ID" value="ENSRNOG00000068606.2"/>
</dbReference>